<dbReference type="Gene3D" id="1.10.260.40">
    <property type="entry name" value="lambda repressor-like DNA-binding domains"/>
    <property type="match status" value="1"/>
</dbReference>
<gene>
    <name evidence="4" type="ORF">FHR32_007033</name>
</gene>
<dbReference type="InterPro" id="IPR010982">
    <property type="entry name" value="Lambda_DNA-bd_dom_sf"/>
</dbReference>
<keyword evidence="1" id="KW-0175">Coiled coil</keyword>
<dbReference type="GO" id="GO:0003677">
    <property type="term" value="F:DNA binding"/>
    <property type="evidence" value="ECO:0007669"/>
    <property type="project" value="InterPro"/>
</dbReference>
<evidence type="ECO:0000256" key="2">
    <source>
        <dbReference type="SAM" id="MobiDB-lite"/>
    </source>
</evidence>
<evidence type="ECO:0000313" key="4">
    <source>
        <dbReference type="EMBL" id="MBB4942647.1"/>
    </source>
</evidence>
<feature type="region of interest" description="Disordered" evidence="2">
    <location>
        <begin position="1"/>
        <end position="25"/>
    </location>
</feature>
<dbReference type="EMBL" id="JACHJU010000003">
    <property type="protein sequence ID" value="MBB4942647.1"/>
    <property type="molecule type" value="Genomic_DNA"/>
</dbReference>
<organism evidence="4 5">
    <name type="scientific">Streptosporangium album</name>
    <dbReference type="NCBI Taxonomy" id="47479"/>
    <lineage>
        <taxon>Bacteria</taxon>
        <taxon>Bacillati</taxon>
        <taxon>Actinomycetota</taxon>
        <taxon>Actinomycetes</taxon>
        <taxon>Streptosporangiales</taxon>
        <taxon>Streptosporangiaceae</taxon>
        <taxon>Streptosporangium</taxon>
    </lineage>
</organism>
<dbReference type="CDD" id="cd00093">
    <property type="entry name" value="HTH_XRE"/>
    <property type="match status" value="1"/>
</dbReference>
<dbReference type="RefSeq" id="WP_312882822.1">
    <property type="nucleotide sequence ID" value="NZ_BAABEK010000030.1"/>
</dbReference>
<feature type="coiled-coil region" evidence="1">
    <location>
        <begin position="93"/>
        <end position="131"/>
    </location>
</feature>
<proteinExistence type="predicted"/>
<comment type="caution">
    <text evidence="4">The sequence shown here is derived from an EMBL/GenBank/DDBJ whole genome shotgun (WGS) entry which is preliminary data.</text>
</comment>
<evidence type="ECO:0000313" key="5">
    <source>
        <dbReference type="Proteomes" id="UP000534286"/>
    </source>
</evidence>
<reference evidence="4 5" key="1">
    <citation type="submission" date="2020-08" db="EMBL/GenBank/DDBJ databases">
        <title>Sequencing the genomes of 1000 actinobacteria strains.</title>
        <authorList>
            <person name="Klenk H.-P."/>
        </authorList>
    </citation>
    <scope>NUCLEOTIDE SEQUENCE [LARGE SCALE GENOMIC DNA]</scope>
    <source>
        <strain evidence="4 5">DSM 43023</strain>
    </source>
</reference>
<dbReference type="Proteomes" id="UP000534286">
    <property type="component" value="Unassembled WGS sequence"/>
</dbReference>
<dbReference type="Pfam" id="PF13560">
    <property type="entry name" value="HTH_31"/>
    <property type="match status" value="1"/>
</dbReference>
<dbReference type="PROSITE" id="PS50943">
    <property type="entry name" value="HTH_CROC1"/>
    <property type="match status" value="1"/>
</dbReference>
<name>A0A7W7S2V6_9ACTN</name>
<sequence>MSTRSERIGGHHAPLLSRGGEGDRVSGFQQVRTDLGAQLRQLREAAHLSGKDLAERLKWQASKVSRIENARQTPTEDDITRWGQAVQATPETVEELIEQVSGLMERQDSWRQRHRSGLAALQEDIRDLEMRTTLFQVFEPGVVIGLLQTTEYARSIFTRIKRLYNAPDEIDAAIQVRMQRQQILYDQSKKFRFILPEAVLRYRLAPLDVMCGQLDRLLAVTALPNVEFGVVPFEAPLPSALLNGFWIYDRDQVAVPTRTRDLVLRDPEDIAFYERAFEEFCEIAAFREEARAVIVRVLSDFARQSSN</sequence>
<dbReference type="InterPro" id="IPR001387">
    <property type="entry name" value="Cro/C1-type_HTH"/>
</dbReference>
<protein>
    <submittedName>
        <fullName evidence="4">Transcriptional regulator with XRE-family HTH domain</fullName>
    </submittedName>
</protein>
<dbReference type="SMART" id="SM00530">
    <property type="entry name" value="HTH_XRE"/>
    <property type="match status" value="1"/>
</dbReference>
<keyword evidence="5" id="KW-1185">Reference proteome</keyword>
<dbReference type="SUPFAM" id="SSF47413">
    <property type="entry name" value="lambda repressor-like DNA-binding domains"/>
    <property type="match status" value="1"/>
</dbReference>
<dbReference type="Pfam" id="PF19054">
    <property type="entry name" value="DUF5753"/>
    <property type="match status" value="1"/>
</dbReference>
<dbReference type="AlphaFoldDB" id="A0A7W7S2V6"/>
<accession>A0A7W7S2V6</accession>
<evidence type="ECO:0000256" key="1">
    <source>
        <dbReference type="SAM" id="Coils"/>
    </source>
</evidence>
<dbReference type="InterPro" id="IPR043917">
    <property type="entry name" value="DUF5753"/>
</dbReference>
<feature type="domain" description="HTH cro/C1-type" evidence="3">
    <location>
        <begin position="39"/>
        <end position="79"/>
    </location>
</feature>
<evidence type="ECO:0000259" key="3">
    <source>
        <dbReference type="PROSITE" id="PS50943"/>
    </source>
</evidence>